<dbReference type="RefSeq" id="WP_112232027.1">
    <property type="nucleotide sequence ID" value="NZ_QLTT01000014.1"/>
</dbReference>
<gene>
    <name evidence="1" type="ORF">C8D87_114155</name>
</gene>
<dbReference type="EMBL" id="QLTT01000014">
    <property type="protein sequence ID" value="RAS59543.1"/>
    <property type="molecule type" value="Genomic_DNA"/>
</dbReference>
<sequence>MTKNMLALLDSILSSNARTIRAAVLIVVLALAPGATSAVNMVTQIRPAVPVHEVGGGQGTTP</sequence>
<name>A0ABX9DW72_9PSEU</name>
<protein>
    <submittedName>
        <fullName evidence="1">Uncharacterized protein</fullName>
    </submittedName>
</protein>
<dbReference type="Proteomes" id="UP000248714">
    <property type="component" value="Unassembled WGS sequence"/>
</dbReference>
<reference evidence="1 2" key="1">
    <citation type="submission" date="2018-06" db="EMBL/GenBank/DDBJ databases">
        <title>Genomic Encyclopedia of Type Strains, Phase IV (KMG-IV): sequencing the most valuable type-strain genomes for metagenomic binning, comparative biology and taxonomic classification.</title>
        <authorList>
            <person name="Goeker M."/>
        </authorList>
    </citation>
    <scope>NUCLEOTIDE SEQUENCE [LARGE SCALE GENOMIC DNA]</scope>
    <source>
        <strain evidence="1 2">DSM 45479</strain>
    </source>
</reference>
<accession>A0ABX9DW72</accession>
<evidence type="ECO:0000313" key="2">
    <source>
        <dbReference type="Proteomes" id="UP000248714"/>
    </source>
</evidence>
<keyword evidence="2" id="KW-1185">Reference proteome</keyword>
<evidence type="ECO:0000313" key="1">
    <source>
        <dbReference type="EMBL" id="RAS59543.1"/>
    </source>
</evidence>
<proteinExistence type="predicted"/>
<organism evidence="1 2">
    <name type="scientific">Lentzea atacamensis</name>
    <dbReference type="NCBI Taxonomy" id="531938"/>
    <lineage>
        <taxon>Bacteria</taxon>
        <taxon>Bacillati</taxon>
        <taxon>Actinomycetota</taxon>
        <taxon>Actinomycetes</taxon>
        <taxon>Pseudonocardiales</taxon>
        <taxon>Pseudonocardiaceae</taxon>
        <taxon>Lentzea</taxon>
    </lineage>
</organism>
<comment type="caution">
    <text evidence="1">The sequence shown here is derived from an EMBL/GenBank/DDBJ whole genome shotgun (WGS) entry which is preliminary data.</text>
</comment>